<dbReference type="Proteomes" id="UP000305067">
    <property type="component" value="Unassembled WGS sequence"/>
</dbReference>
<feature type="chain" id="PRO_5023139341" description="F-box domain-containing protein" evidence="1">
    <location>
        <begin position="21"/>
        <end position="505"/>
    </location>
</feature>
<proteinExistence type="predicted"/>
<evidence type="ECO:0008006" key="4">
    <source>
        <dbReference type="Google" id="ProtNLM"/>
    </source>
</evidence>
<keyword evidence="3" id="KW-1185">Reference proteome</keyword>
<feature type="signal peptide" evidence="1">
    <location>
        <begin position="1"/>
        <end position="20"/>
    </location>
</feature>
<sequence length="505" mass="57778">MFHRTAMLLPFFLLVTKVVASPSPSPFPDQDAILEANRDSIDSEYYHMMMRRDEDGIASAYEYESEYCLSTSMTMNSMMMKALCNYDDKDKYGGGYRHATRVNFRRSIGNQETITPSPECVSRGEAVRRRRCVDIRHREAATTDIPDHRRPETQARVSGNRSNITPINRIPDEILLKILKFTIPVPFSKEERVKQTPLKRILSAVSDIPPAKIRLEDPRFSTTTPSFRKGASQPHGAADLLEAWSAHASAGFNIASEYHGSLAVHRHPKMEKGPYQLERWRKKLTNLSIYTVPGLEDHFCGYFPALEHLVLDDEDFQPETAPVTFLVRKTFKYASKLRSLRLAFFRMRNGHRKRPIAESVVVSWAQLTRLELHWVMAEFDDVLQLLKSTERLRTLWFKPKLDAIKSMYAGQATGCPNPIPSSILTLSFLADFGVYLTDVLEPGSKQFCMRLRLPALAKVTFFVNTEVIDNPPIRSEEHVMHCKDSNWAVEYQEIPSAKLHACDYT</sequence>
<organism evidence="2 3">
    <name type="scientific">Pterulicium gracile</name>
    <dbReference type="NCBI Taxonomy" id="1884261"/>
    <lineage>
        <taxon>Eukaryota</taxon>
        <taxon>Fungi</taxon>
        <taxon>Dikarya</taxon>
        <taxon>Basidiomycota</taxon>
        <taxon>Agaricomycotina</taxon>
        <taxon>Agaricomycetes</taxon>
        <taxon>Agaricomycetidae</taxon>
        <taxon>Agaricales</taxon>
        <taxon>Pleurotineae</taxon>
        <taxon>Pterulaceae</taxon>
        <taxon>Pterulicium</taxon>
    </lineage>
</organism>
<evidence type="ECO:0000313" key="2">
    <source>
        <dbReference type="EMBL" id="TFK97262.1"/>
    </source>
</evidence>
<accession>A0A5C3Q5J9</accession>
<gene>
    <name evidence="2" type="ORF">BDV98DRAFT_632937</name>
</gene>
<evidence type="ECO:0000256" key="1">
    <source>
        <dbReference type="SAM" id="SignalP"/>
    </source>
</evidence>
<dbReference type="EMBL" id="ML178849">
    <property type="protein sequence ID" value="TFK97262.1"/>
    <property type="molecule type" value="Genomic_DNA"/>
</dbReference>
<reference evidence="2 3" key="1">
    <citation type="journal article" date="2019" name="Nat. Ecol. Evol.">
        <title>Megaphylogeny resolves global patterns of mushroom evolution.</title>
        <authorList>
            <person name="Varga T."/>
            <person name="Krizsan K."/>
            <person name="Foldi C."/>
            <person name="Dima B."/>
            <person name="Sanchez-Garcia M."/>
            <person name="Sanchez-Ramirez S."/>
            <person name="Szollosi G.J."/>
            <person name="Szarkandi J.G."/>
            <person name="Papp V."/>
            <person name="Albert L."/>
            <person name="Andreopoulos W."/>
            <person name="Angelini C."/>
            <person name="Antonin V."/>
            <person name="Barry K.W."/>
            <person name="Bougher N.L."/>
            <person name="Buchanan P."/>
            <person name="Buyck B."/>
            <person name="Bense V."/>
            <person name="Catcheside P."/>
            <person name="Chovatia M."/>
            <person name="Cooper J."/>
            <person name="Damon W."/>
            <person name="Desjardin D."/>
            <person name="Finy P."/>
            <person name="Geml J."/>
            <person name="Haridas S."/>
            <person name="Hughes K."/>
            <person name="Justo A."/>
            <person name="Karasinski D."/>
            <person name="Kautmanova I."/>
            <person name="Kiss B."/>
            <person name="Kocsube S."/>
            <person name="Kotiranta H."/>
            <person name="LaButti K.M."/>
            <person name="Lechner B.E."/>
            <person name="Liimatainen K."/>
            <person name="Lipzen A."/>
            <person name="Lukacs Z."/>
            <person name="Mihaltcheva S."/>
            <person name="Morgado L.N."/>
            <person name="Niskanen T."/>
            <person name="Noordeloos M.E."/>
            <person name="Ohm R.A."/>
            <person name="Ortiz-Santana B."/>
            <person name="Ovrebo C."/>
            <person name="Racz N."/>
            <person name="Riley R."/>
            <person name="Savchenko A."/>
            <person name="Shiryaev A."/>
            <person name="Soop K."/>
            <person name="Spirin V."/>
            <person name="Szebenyi C."/>
            <person name="Tomsovsky M."/>
            <person name="Tulloss R.E."/>
            <person name="Uehling J."/>
            <person name="Grigoriev I.V."/>
            <person name="Vagvolgyi C."/>
            <person name="Papp T."/>
            <person name="Martin F.M."/>
            <person name="Miettinen O."/>
            <person name="Hibbett D.S."/>
            <person name="Nagy L.G."/>
        </authorList>
    </citation>
    <scope>NUCLEOTIDE SEQUENCE [LARGE SCALE GENOMIC DNA]</scope>
    <source>
        <strain evidence="2 3">CBS 309.79</strain>
    </source>
</reference>
<name>A0A5C3Q5J9_9AGAR</name>
<protein>
    <recommendedName>
        <fullName evidence="4">F-box domain-containing protein</fullName>
    </recommendedName>
</protein>
<keyword evidence="1" id="KW-0732">Signal</keyword>
<evidence type="ECO:0000313" key="3">
    <source>
        <dbReference type="Proteomes" id="UP000305067"/>
    </source>
</evidence>
<dbReference type="AlphaFoldDB" id="A0A5C3Q5J9"/>